<name>A0A4R3MGW8_9FIRM</name>
<dbReference type="RefSeq" id="WP_165878606.1">
    <property type="nucleotide sequence ID" value="NZ_SMAL01000020.1"/>
</dbReference>
<evidence type="ECO:0000313" key="2">
    <source>
        <dbReference type="EMBL" id="TCT11609.1"/>
    </source>
</evidence>
<keyword evidence="3" id="KW-1185">Reference proteome</keyword>
<dbReference type="AlphaFoldDB" id="A0A4R3MGW8"/>
<dbReference type="EMBL" id="SMAL01000020">
    <property type="protein sequence ID" value="TCT11609.1"/>
    <property type="molecule type" value="Genomic_DNA"/>
</dbReference>
<sequence length="55" mass="6583">MPNKSNNKSNKDRNSINDNNFETTKRVGFGMEDLNQYLIRKDFNQSNRDEENHTY</sequence>
<gene>
    <name evidence="2" type="ORF">EDC18_1203</name>
</gene>
<dbReference type="Proteomes" id="UP000294902">
    <property type="component" value="Unassembled WGS sequence"/>
</dbReference>
<accession>A0A4R3MGW8</accession>
<feature type="region of interest" description="Disordered" evidence="1">
    <location>
        <begin position="1"/>
        <end position="30"/>
    </location>
</feature>
<evidence type="ECO:0000313" key="3">
    <source>
        <dbReference type="Proteomes" id="UP000294902"/>
    </source>
</evidence>
<protein>
    <submittedName>
        <fullName evidence="2">Uncharacterized protein</fullName>
    </submittedName>
</protein>
<reference evidence="2 3" key="1">
    <citation type="submission" date="2019-03" db="EMBL/GenBank/DDBJ databases">
        <title>Genomic Encyclopedia of Type Strains, Phase IV (KMG-IV): sequencing the most valuable type-strain genomes for metagenomic binning, comparative biology and taxonomic classification.</title>
        <authorList>
            <person name="Goeker M."/>
        </authorList>
    </citation>
    <scope>NUCLEOTIDE SEQUENCE [LARGE SCALE GENOMIC DNA]</scope>
    <source>
        <strain evidence="2 3">DSM 24629</strain>
    </source>
</reference>
<evidence type="ECO:0000256" key="1">
    <source>
        <dbReference type="SAM" id="MobiDB-lite"/>
    </source>
</evidence>
<comment type="caution">
    <text evidence="2">The sequence shown here is derived from an EMBL/GenBank/DDBJ whole genome shotgun (WGS) entry which is preliminary data.</text>
</comment>
<organism evidence="2 3">
    <name type="scientific">Natranaerovirga pectinivora</name>
    <dbReference type="NCBI Taxonomy" id="682400"/>
    <lineage>
        <taxon>Bacteria</taxon>
        <taxon>Bacillati</taxon>
        <taxon>Bacillota</taxon>
        <taxon>Clostridia</taxon>
        <taxon>Lachnospirales</taxon>
        <taxon>Natranaerovirgaceae</taxon>
        <taxon>Natranaerovirga</taxon>
    </lineage>
</organism>
<proteinExistence type="predicted"/>